<evidence type="ECO:0000313" key="1">
    <source>
        <dbReference type="EMBL" id="CAF9932809.1"/>
    </source>
</evidence>
<reference evidence="1" key="1">
    <citation type="submission" date="2021-03" db="EMBL/GenBank/DDBJ databases">
        <authorList>
            <person name="Tagirdzhanova G."/>
        </authorList>
    </citation>
    <scope>NUCLEOTIDE SEQUENCE</scope>
</reference>
<protein>
    <submittedName>
        <fullName evidence="1">Uncharacterized protein</fullName>
    </submittedName>
</protein>
<dbReference type="AlphaFoldDB" id="A0A8H3FXU2"/>
<accession>A0A8H3FXU2</accession>
<proteinExistence type="predicted"/>
<dbReference type="OrthoDB" id="5354164at2759"/>
<comment type="caution">
    <text evidence="1">The sequence shown here is derived from an EMBL/GenBank/DDBJ whole genome shotgun (WGS) entry which is preliminary data.</text>
</comment>
<organism evidence="1 2">
    <name type="scientific">Alectoria fallacina</name>
    <dbReference type="NCBI Taxonomy" id="1903189"/>
    <lineage>
        <taxon>Eukaryota</taxon>
        <taxon>Fungi</taxon>
        <taxon>Dikarya</taxon>
        <taxon>Ascomycota</taxon>
        <taxon>Pezizomycotina</taxon>
        <taxon>Lecanoromycetes</taxon>
        <taxon>OSLEUM clade</taxon>
        <taxon>Lecanoromycetidae</taxon>
        <taxon>Lecanorales</taxon>
        <taxon>Lecanorineae</taxon>
        <taxon>Parmeliaceae</taxon>
        <taxon>Alectoria</taxon>
    </lineage>
</organism>
<dbReference type="EMBL" id="CAJPDR010000336">
    <property type="protein sequence ID" value="CAF9932809.1"/>
    <property type="molecule type" value="Genomic_DNA"/>
</dbReference>
<name>A0A8H3FXU2_9LECA</name>
<evidence type="ECO:0000313" key="2">
    <source>
        <dbReference type="Proteomes" id="UP000664203"/>
    </source>
</evidence>
<keyword evidence="2" id="KW-1185">Reference proteome</keyword>
<sequence length="828" mass="92381">MRHPWNFLDLEQRFPHVVERMQRTAFILITAYGLRASEIIQTPGVNPKGSSKHGPFESFVGADGTAIWAAATSGVPALGRRIAIGEDFKNNHAVSESSLNSVRQDISRDDLARWDASARAWLLNADQAKIKELTQLMLVIKNCQLPFNGSESTYSKIIQLWQQALCGLEDLLCGKPQQISNRSIPLAFSAWHLYPNLIVLGSEVRNITFNDPLVDRRGVGTIALQPRSAIANQGTAWSLTLSHLRYYGDPVNVRSHADFSRVTIDELHIIALGSIFSTWGINQRDSDKPAERQLLAYGQRRAKKFLGVSKEQWPPFFGLGKDSILAGLAEEIDEERAIAYLRAFAVENSYHSSEAYICSERSDFQPLHSKIPNDSLEICEYMTAVPHTCASRKRDVDGNQLKEDVHARWLYLECLGGSADSDRFAKVVLKKRLQYIAARGERGTRIREAPVEIPLKKEWAWKNPPLLFDYKKHSQLEYTLSSDTDSLSSDADYYRCPSISHSDVLCRCFDCDGPTEQSEGLNYAEELADKWPMSSDHRRALKAMAMVIRVYIQLDGATISFKVVETPLDKATWLTHNNITNTGQVNFRHFPRPNTLLACIVHFESGALILEPYELDETIAIASGNSIFVIGTLLSDPFENLAASSVKRIIGNIGRNGISYDGKREDSFKGTSLHLSFTNWTLPLEVKGAEGRTIDQEAYMVESVISVLDSGKWVADLDILCVDFEALVRLRVDHQCSGHSSGCSEYDYTSLDSWEELLNGPTSVGFFRAHGNWAARLAAVSILSQKDQAHSIGLLGPEAFCLDCLGSAYDEFGDLKKFESPLPSVCID</sequence>
<gene>
    <name evidence="1" type="ORF">ALECFALPRED_005384</name>
</gene>
<dbReference type="Proteomes" id="UP000664203">
    <property type="component" value="Unassembled WGS sequence"/>
</dbReference>